<dbReference type="InterPro" id="IPR025946">
    <property type="entry name" value="CABIT_dom"/>
</dbReference>
<accession>A0A3B3DRL8</accession>
<feature type="compositionally biased region" description="Basic residues" evidence="2">
    <location>
        <begin position="538"/>
        <end position="557"/>
    </location>
</feature>
<dbReference type="GO" id="GO:0005737">
    <property type="term" value="C:cytoplasm"/>
    <property type="evidence" value="ECO:0007669"/>
    <property type="project" value="TreeGrafter"/>
</dbReference>
<dbReference type="Pfam" id="PF12736">
    <property type="entry name" value="CABIT"/>
    <property type="match status" value="2"/>
</dbReference>
<feature type="domain" description="CABIT" evidence="3">
    <location>
        <begin position="224"/>
        <end position="470"/>
    </location>
</feature>
<evidence type="ECO:0000256" key="1">
    <source>
        <dbReference type="ARBA" id="ARBA00006414"/>
    </source>
</evidence>
<dbReference type="OMA" id="RPEYEVQ"/>
<feature type="region of interest" description="Disordered" evidence="2">
    <location>
        <begin position="518"/>
        <end position="574"/>
    </location>
</feature>
<feature type="domain" description="CABIT" evidence="3">
    <location>
        <begin position="21"/>
        <end position="163"/>
    </location>
</feature>
<dbReference type="GO" id="GO:0050852">
    <property type="term" value="P:T cell receptor signaling pathway"/>
    <property type="evidence" value="ECO:0007669"/>
    <property type="project" value="TreeGrafter"/>
</dbReference>
<keyword evidence="5" id="KW-1185">Reference proteome</keyword>
<evidence type="ECO:0000256" key="2">
    <source>
        <dbReference type="SAM" id="MobiDB-lite"/>
    </source>
</evidence>
<evidence type="ECO:0000259" key="3">
    <source>
        <dbReference type="Pfam" id="PF12736"/>
    </source>
</evidence>
<dbReference type="PANTHER" id="PTHR15215">
    <property type="entry name" value="CABIT DOMAIN-CONTAINING PROTEIN"/>
    <property type="match status" value="1"/>
</dbReference>
<dbReference type="STRING" id="30732.ENSOMEP00000032773"/>
<proteinExistence type="inferred from homology"/>
<dbReference type="Ensembl" id="ENSOMET00000025240.1">
    <property type="protein sequence ID" value="ENSOMEP00000032773.1"/>
    <property type="gene ID" value="ENSOMEG00000018369.1"/>
</dbReference>
<dbReference type="GO" id="GO:0005634">
    <property type="term" value="C:nucleus"/>
    <property type="evidence" value="ECO:0007669"/>
    <property type="project" value="TreeGrafter"/>
</dbReference>
<comment type="similarity">
    <text evidence="1">Belongs to the themis family.</text>
</comment>
<dbReference type="PANTHER" id="PTHR15215:SF2">
    <property type="entry name" value="PROTEIN THEMIS2"/>
    <property type="match status" value="1"/>
</dbReference>
<reference evidence="4" key="2">
    <citation type="submission" date="2025-09" db="UniProtKB">
        <authorList>
            <consortium name="Ensembl"/>
        </authorList>
    </citation>
    <scope>IDENTIFICATION</scope>
</reference>
<protein>
    <submittedName>
        <fullName evidence="4">Thymocyte selection associated family member 2</fullName>
    </submittedName>
</protein>
<dbReference type="AlphaFoldDB" id="A0A3B3DRL8"/>
<dbReference type="InterPro" id="IPR039671">
    <property type="entry name" value="THEMIS"/>
</dbReference>
<reference evidence="4" key="1">
    <citation type="submission" date="2025-08" db="UniProtKB">
        <authorList>
            <consortium name="Ensembl"/>
        </authorList>
    </citation>
    <scope>IDENTIFICATION</scope>
</reference>
<organism evidence="4 5">
    <name type="scientific">Oryzias melastigma</name>
    <name type="common">Marine medaka</name>
    <dbReference type="NCBI Taxonomy" id="30732"/>
    <lineage>
        <taxon>Eukaryota</taxon>
        <taxon>Metazoa</taxon>
        <taxon>Chordata</taxon>
        <taxon>Craniata</taxon>
        <taxon>Vertebrata</taxon>
        <taxon>Euteleostomi</taxon>
        <taxon>Actinopterygii</taxon>
        <taxon>Neopterygii</taxon>
        <taxon>Teleostei</taxon>
        <taxon>Neoteleostei</taxon>
        <taxon>Acanthomorphata</taxon>
        <taxon>Ovalentaria</taxon>
        <taxon>Atherinomorphae</taxon>
        <taxon>Beloniformes</taxon>
        <taxon>Adrianichthyidae</taxon>
        <taxon>Oryziinae</taxon>
        <taxon>Oryzias</taxon>
    </lineage>
</organism>
<dbReference type="PaxDb" id="30732-ENSOMEP00000032773"/>
<feature type="compositionally biased region" description="Acidic residues" evidence="2">
    <location>
        <begin position="370"/>
        <end position="384"/>
    </location>
</feature>
<evidence type="ECO:0000313" key="4">
    <source>
        <dbReference type="Ensembl" id="ENSOMEP00000032773.1"/>
    </source>
</evidence>
<feature type="region of interest" description="Disordered" evidence="2">
    <location>
        <begin position="367"/>
        <end position="387"/>
    </location>
</feature>
<sequence>MAGAFALPLQEYFASLDETSLPKILQVCSGVYFQGSVYELSGSEVCFSTGDLIKVIGLELHSVSCQDVLNNENFELPITHTGWFETHFSKMFSLPPFPDFSMTVGDLTLGAGRMLTVLSIEQQEGQEDQVRCHLKGSQETSAEVCIPMSFRGEFYECESEETLWIRLLSLLHLSFFSPAVRKNALKFPSSLEIDVVDITNTSQDIEFVTPLSLTEVMSQPDEMFPTVVAILDPPVNHFMFKSTWTAKLNKETRLLLHKKTTKSFMLLSTPKSRKTQQYFLVCPQYKGRFRKRPREFNSAYELYVASTQTGSLNVSVTKNCEEDVAEGLPALSVGEKLEIVCCTRMELSSENSKEETQSVEALLCQRLQEQDDEDDSDSDEEGVEKDDKKDEVFLPLYMQGHFVEVLSDNKKYKLSDLGENCSLPLDMKVVSRDTELETDPLSGFSCLRLEAIISEPVIQASFLHKPEHCFDIPIQWLSMNVIFTKDSLPEGQPPKCYVEKVTEVNDYFFYEFRKQACSNEAPPPRPPKRSLPTEKSSKKASKSKKKTGKTNKTKHRKESAIPIEEMNENSDHDYETLDENLVAMMKTAQESVVFY</sequence>
<dbReference type="GeneTree" id="ENSGT00530000063770"/>
<dbReference type="Proteomes" id="UP000261560">
    <property type="component" value="Unplaced"/>
</dbReference>
<evidence type="ECO:0000313" key="5">
    <source>
        <dbReference type="Proteomes" id="UP000261560"/>
    </source>
</evidence>
<name>A0A3B3DRL8_ORYME</name>